<reference evidence="1 2" key="1">
    <citation type="submission" date="2018-10" db="EMBL/GenBank/DDBJ databases">
        <authorList>
            <person name="Li J."/>
        </authorList>
    </citation>
    <scope>NUCLEOTIDE SEQUENCE [LARGE SCALE GENOMIC DNA]</scope>
    <source>
        <strain evidence="1 2">IF 016277</strain>
    </source>
</reference>
<dbReference type="RefSeq" id="WP_121649836.1">
    <property type="nucleotide sequence ID" value="NZ_RCUX01000018.1"/>
</dbReference>
<proteinExistence type="predicted"/>
<evidence type="ECO:0000313" key="2">
    <source>
        <dbReference type="Proteomes" id="UP000272503"/>
    </source>
</evidence>
<comment type="caution">
    <text evidence="1">The sequence shown here is derived from an EMBL/GenBank/DDBJ whole genome shotgun (WGS) entry which is preliminary data.</text>
</comment>
<accession>A0A3L6ZYT0</accession>
<dbReference type="OrthoDB" id="5129861at2"/>
<protein>
    <submittedName>
        <fullName evidence="1">Uncharacterized protein</fullName>
    </submittedName>
</protein>
<dbReference type="EMBL" id="RCUX01000018">
    <property type="protein sequence ID" value="RLP72312.1"/>
    <property type="molecule type" value="Genomic_DNA"/>
</dbReference>
<organism evidence="1 2">
    <name type="scientific">Mycetocola tolaasinivorans</name>
    <dbReference type="NCBI Taxonomy" id="76635"/>
    <lineage>
        <taxon>Bacteria</taxon>
        <taxon>Bacillati</taxon>
        <taxon>Actinomycetota</taxon>
        <taxon>Actinomycetes</taxon>
        <taxon>Micrococcales</taxon>
        <taxon>Microbacteriaceae</taxon>
        <taxon>Mycetocola</taxon>
    </lineage>
</organism>
<name>A0A3L6ZYT0_9MICO</name>
<gene>
    <name evidence="1" type="ORF">D9V32_15575</name>
</gene>
<dbReference type="AlphaFoldDB" id="A0A3L6ZYT0"/>
<evidence type="ECO:0000313" key="1">
    <source>
        <dbReference type="EMBL" id="RLP72312.1"/>
    </source>
</evidence>
<sequence length="113" mass="12356">MTALDVESVTLAPVWFTPATPLVIEGRLPTWAVSSRVQVDRVRVTARWEAPSKYRAGGWVVDSWFGRASGIRSQPYDTIHPEMRDADTKAVIAALEAEHTPAGRPAITLEGGE</sequence>
<dbReference type="Proteomes" id="UP000272503">
    <property type="component" value="Unassembled WGS sequence"/>
</dbReference>
<keyword evidence="2" id="KW-1185">Reference proteome</keyword>